<name>A0A0R3WG09_TAEAS</name>
<reference evidence="4" key="1">
    <citation type="submission" date="2017-02" db="UniProtKB">
        <authorList>
            <consortium name="WormBaseParasite"/>
        </authorList>
    </citation>
    <scope>IDENTIFICATION</scope>
</reference>
<evidence type="ECO:0000313" key="4">
    <source>
        <dbReference type="WBParaSite" id="TASK_0000980201-mRNA-1"/>
    </source>
</evidence>
<proteinExistence type="predicted"/>
<evidence type="ECO:0000313" key="2">
    <source>
        <dbReference type="EMBL" id="VDK45696.1"/>
    </source>
</evidence>
<organism evidence="4">
    <name type="scientific">Taenia asiatica</name>
    <name type="common">Asian tapeworm</name>
    <dbReference type="NCBI Taxonomy" id="60517"/>
    <lineage>
        <taxon>Eukaryota</taxon>
        <taxon>Metazoa</taxon>
        <taxon>Spiralia</taxon>
        <taxon>Lophotrochozoa</taxon>
        <taxon>Platyhelminthes</taxon>
        <taxon>Cestoda</taxon>
        <taxon>Eucestoda</taxon>
        <taxon>Cyclophyllidea</taxon>
        <taxon>Taeniidae</taxon>
        <taxon>Taenia</taxon>
    </lineage>
</organism>
<keyword evidence="1" id="KW-0472">Membrane</keyword>
<gene>
    <name evidence="2" type="ORF">TASK_LOCUS9803</name>
</gene>
<keyword evidence="3" id="KW-1185">Reference proteome</keyword>
<dbReference type="WBParaSite" id="TASK_0000980201-mRNA-1">
    <property type="protein sequence ID" value="TASK_0000980201-mRNA-1"/>
    <property type="gene ID" value="TASK_0000980201"/>
</dbReference>
<reference evidence="2 3" key="2">
    <citation type="submission" date="2018-11" db="EMBL/GenBank/DDBJ databases">
        <authorList>
            <consortium name="Pathogen Informatics"/>
        </authorList>
    </citation>
    <scope>NUCLEOTIDE SEQUENCE [LARGE SCALE GENOMIC DNA]</scope>
</reference>
<dbReference type="AlphaFoldDB" id="A0A0R3WG09"/>
<evidence type="ECO:0000313" key="3">
    <source>
        <dbReference type="Proteomes" id="UP000282613"/>
    </source>
</evidence>
<dbReference type="Proteomes" id="UP000282613">
    <property type="component" value="Unassembled WGS sequence"/>
</dbReference>
<sequence length="97" mass="10502">MDDDGWLATTPLHSTPPSNKVPVPKVVVVVVMMVAVMLMKVVSAVMLMVQVVNCMHRTGRCKRVESMLMTSQKTLFHSGANGHGAATHNRFVSSALP</sequence>
<feature type="transmembrane region" description="Helical" evidence="1">
    <location>
        <begin position="26"/>
        <end position="52"/>
    </location>
</feature>
<evidence type="ECO:0000256" key="1">
    <source>
        <dbReference type="SAM" id="Phobius"/>
    </source>
</evidence>
<protein>
    <submittedName>
        <fullName evidence="2 4">Uncharacterized protein</fullName>
    </submittedName>
</protein>
<keyword evidence="1" id="KW-1133">Transmembrane helix</keyword>
<dbReference type="EMBL" id="UYRS01019499">
    <property type="protein sequence ID" value="VDK45696.1"/>
    <property type="molecule type" value="Genomic_DNA"/>
</dbReference>
<accession>A0A0R3WG09</accession>
<keyword evidence="1" id="KW-0812">Transmembrane</keyword>